<gene>
    <name evidence="3" type="ORF">A2U01_0001127</name>
</gene>
<comment type="caution">
    <text evidence="3">The sequence shown here is derived from an EMBL/GenBank/DDBJ whole genome shotgun (WGS) entry which is preliminary data.</text>
</comment>
<proteinExistence type="predicted"/>
<evidence type="ECO:0000259" key="2">
    <source>
        <dbReference type="PROSITE" id="PS50878"/>
    </source>
</evidence>
<dbReference type="Pfam" id="PF00078">
    <property type="entry name" value="RVT_1"/>
    <property type="match status" value="1"/>
</dbReference>
<accession>A0A392LZC5</accession>
<evidence type="ECO:0000313" key="3">
    <source>
        <dbReference type="EMBL" id="MCH80360.1"/>
    </source>
</evidence>
<reference evidence="3 4" key="1">
    <citation type="journal article" date="2018" name="Front. Plant Sci.">
        <title>Red Clover (Trifolium pratense) and Zigzag Clover (T. medium) - A Picture of Genomic Similarities and Differences.</title>
        <authorList>
            <person name="Dluhosova J."/>
            <person name="Istvanek J."/>
            <person name="Nedelnik J."/>
            <person name="Repkova J."/>
        </authorList>
    </citation>
    <scope>NUCLEOTIDE SEQUENCE [LARGE SCALE GENOMIC DNA]</scope>
    <source>
        <strain evidence="4">cv. 10/8</strain>
        <tissue evidence="3">Leaf</tissue>
    </source>
</reference>
<dbReference type="InterPro" id="IPR000477">
    <property type="entry name" value="RT_dom"/>
</dbReference>
<dbReference type="Gene3D" id="3.60.10.10">
    <property type="entry name" value="Endonuclease/exonuclease/phosphatase"/>
    <property type="match status" value="1"/>
</dbReference>
<evidence type="ECO:0000313" key="4">
    <source>
        <dbReference type="Proteomes" id="UP000265520"/>
    </source>
</evidence>
<dbReference type="PANTHER" id="PTHR33116">
    <property type="entry name" value="REVERSE TRANSCRIPTASE ZINC-BINDING DOMAIN-CONTAINING PROTEIN-RELATED-RELATED"/>
    <property type="match status" value="1"/>
</dbReference>
<keyword evidence="3" id="KW-0238">DNA-binding</keyword>
<dbReference type="CDD" id="cd01650">
    <property type="entry name" value="RT_nLTR_like"/>
    <property type="match status" value="1"/>
</dbReference>
<dbReference type="GO" id="GO:0003677">
    <property type="term" value="F:DNA binding"/>
    <property type="evidence" value="ECO:0007669"/>
    <property type="project" value="UniProtKB-KW"/>
</dbReference>
<name>A0A392LZC5_9FABA</name>
<dbReference type="AlphaFoldDB" id="A0A392LZC5"/>
<dbReference type="EMBL" id="LXQA010000969">
    <property type="protein sequence ID" value="MCH80360.1"/>
    <property type="molecule type" value="Genomic_DNA"/>
</dbReference>
<dbReference type="Proteomes" id="UP000265520">
    <property type="component" value="Unassembled WGS sequence"/>
</dbReference>
<dbReference type="GO" id="GO:0003824">
    <property type="term" value="F:catalytic activity"/>
    <property type="evidence" value="ECO:0007669"/>
    <property type="project" value="InterPro"/>
</dbReference>
<dbReference type="InterPro" id="IPR043502">
    <property type="entry name" value="DNA/RNA_pol_sf"/>
</dbReference>
<dbReference type="Pfam" id="PF03372">
    <property type="entry name" value="Exo_endo_phos"/>
    <property type="match status" value="1"/>
</dbReference>
<evidence type="ECO:0000256" key="1">
    <source>
        <dbReference type="SAM" id="MobiDB-lite"/>
    </source>
</evidence>
<dbReference type="PROSITE" id="PS50878">
    <property type="entry name" value="RT_POL"/>
    <property type="match status" value="1"/>
</dbReference>
<dbReference type="SUPFAM" id="SSF56672">
    <property type="entry name" value="DNA/RNA polymerases"/>
    <property type="match status" value="1"/>
</dbReference>
<protein>
    <submittedName>
        <fullName evidence="3">Replication protein A 70 kDa dna-binding subunit</fullName>
    </submittedName>
</protein>
<feature type="region of interest" description="Disordered" evidence="1">
    <location>
        <begin position="124"/>
        <end position="152"/>
    </location>
</feature>
<dbReference type="PANTHER" id="PTHR33116:SF86">
    <property type="entry name" value="REVERSE TRANSCRIPTASE DOMAIN-CONTAINING PROTEIN"/>
    <property type="match status" value="1"/>
</dbReference>
<keyword evidence="4" id="KW-1185">Reference proteome</keyword>
<feature type="non-terminal residue" evidence="3">
    <location>
        <position position="985"/>
    </location>
</feature>
<dbReference type="InterPro" id="IPR036691">
    <property type="entry name" value="Endo/exonu/phosph_ase_sf"/>
</dbReference>
<dbReference type="InterPro" id="IPR005135">
    <property type="entry name" value="Endo/exonuclease/phosphatase"/>
</dbReference>
<feature type="domain" description="Reverse transcriptase" evidence="2">
    <location>
        <begin position="538"/>
        <end position="808"/>
    </location>
</feature>
<dbReference type="SUPFAM" id="SSF56219">
    <property type="entry name" value="DNase I-like"/>
    <property type="match status" value="1"/>
</dbReference>
<sequence>MNAGVNAGANHAAFNANVRLHALHGRIKIGRDPSTRMLIFFKLMEEKVGGINTGNHCWVRFDILTGSLFNGNDEGSSNRPRNVSDQRLTVHMGPQTMNGGSVLQQEGVDNNLLTVIKNKSPLGPTINPSRMMLEGDSSSIPTEIAPKKRPRKDEVMLDKEEDNINKAANKEEMQVAARAGKDIIMQQNPLFDKGRGGGVAILWNNSLKCHITNYSLNHIDIEVVDEVRGNWRITGFYGFPEGGRRRASWNFLRQLSQTSQLPWCIIGDFNDILSSDEKRGRTDRPDWLIHGFRDAVADAGLIDIEMSGYPFTWFKSLGTSRAFVHQQWNSHADGTITQKLHNCANELSKWSAENCQRTRKDIEKFRRKLEVARNHVDETNIHYYNEIPKKLDFLLIKDDLFWKQRAKTFWYRDGDLNTRFYHAAASTRKKKNQIAQLQDSHGNVCNDPEGLKEIAKDYFLNLFQQHNGERSTVLNAVSPSISLEDNDALTAPFTLAEFKEAIFAMEGDKCPGPDGFNPGFYHHFWDLCGHEIFKAGCAWLDCRAFPPNLNSTNITLIPKGETQTTMKDWRPISLCNVLYKVVAKVLANRLKSVLDKCISENQSASVPGRSILDNAMAPIEIIHSMKSKTRGKKGEAALKLDISKAYDRIDWVFLKEMMAKMGFSQKWIDWIMLCVETVDYSVIVNGHMVGPIVPGRGLRQGDPLSPYLFIICAEGLSALIKQAEHKGELHGVKICRNAPIISHLLFADDCFLFFKATTNEANVMKNILSLYESASGQAINLQKSEFYCSRNVSAEVREAIASQLGVTQVLGTGKYLGLPSMIGRSKKSTFKFIKDRIWRKINSWSSRHLSQAGREVMIKSILQSIPTYVMSIFLIPSTLVEEIEKMLNSFWWGHNGRNGRGIHWLSWDRLSVSKDYGGMGFKSLQAFNLALLGKQAWNLVTRPDNLITKLLKARYFPKCDFLEANIGHNPSYVWRSIWRSKFIVQ</sequence>
<organism evidence="3 4">
    <name type="scientific">Trifolium medium</name>
    <dbReference type="NCBI Taxonomy" id="97028"/>
    <lineage>
        <taxon>Eukaryota</taxon>
        <taxon>Viridiplantae</taxon>
        <taxon>Streptophyta</taxon>
        <taxon>Embryophyta</taxon>
        <taxon>Tracheophyta</taxon>
        <taxon>Spermatophyta</taxon>
        <taxon>Magnoliopsida</taxon>
        <taxon>eudicotyledons</taxon>
        <taxon>Gunneridae</taxon>
        <taxon>Pentapetalae</taxon>
        <taxon>rosids</taxon>
        <taxon>fabids</taxon>
        <taxon>Fabales</taxon>
        <taxon>Fabaceae</taxon>
        <taxon>Papilionoideae</taxon>
        <taxon>50 kb inversion clade</taxon>
        <taxon>NPAAA clade</taxon>
        <taxon>Hologalegina</taxon>
        <taxon>IRL clade</taxon>
        <taxon>Trifolieae</taxon>
        <taxon>Trifolium</taxon>
    </lineage>
</organism>